<evidence type="ECO:0000259" key="3">
    <source>
        <dbReference type="Pfam" id="PF23666"/>
    </source>
</evidence>
<evidence type="ECO:0000259" key="1">
    <source>
        <dbReference type="Pfam" id="PF13547"/>
    </source>
</evidence>
<dbReference type="RefSeq" id="WP_055192627.1">
    <property type="nucleotide sequence ID" value="NZ_FPBS01000018.1"/>
</dbReference>
<proteinExistence type="predicted"/>
<reference evidence="4 5" key="1">
    <citation type="submission" date="2015-09" db="EMBL/GenBank/DDBJ databases">
        <title>Draft genome sequence of Aliiroseovarius crassostreae CV919-312TSm, the causative agent of Roseovarius Oyster Disease (formerly Juvenile Oyster Disease).</title>
        <authorList>
            <person name="Kessner L."/>
            <person name="Spinard E."/>
            <person name="Nelson D."/>
        </authorList>
    </citation>
    <scope>NUCLEOTIDE SEQUENCE [LARGE SCALE GENOMIC DNA]</scope>
    <source>
        <strain evidence="4 5">CV919-312</strain>
    </source>
</reference>
<name>A0A0P7HZH1_9RHOB</name>
<evidence type="ECO:0000313" key="4">
    <source>
        <dbReference type="EMBL" id="KPN61977.1"/>
    </source>
</evidence>
<dbReference type="Pfam" id="PF23666">
    <property type="entry name" value="Rcc01698_C"/>
    <property type="match status" value="1"/>
</dbReference>
<dbReference type="STRING" id="154981.AKJ29_05060"/>
<dbReference type="OrthoDB" id="8445115at2"/>
<dbReference type="EMBL" id="LKBA01000023">
    <property type="protein sequence ID" value="KPN61977.1"/>
    <property type="molecule type" value="Genomic_DNA"/>
</dbReference>
<dbReference type="InterPro" id="IPR032876">
    <property type="entry name" value="J_dom"/>
</dbReference>
<feature type="domain" description="Rcc01698-like C-terminal" evidence="3">
    <location>
        <begin position="1048"/>
        <end position="1148"/>
    </location>
</feature>
<dbReference type="InterPro" id="IPR025195">
    <property type="entry name" value="GTA_TIM_dom"/>
</dbReference>
<dbReference type="InterPro" id="IPR017853">
    <property type="entry name" value="GH"/>
</dbReference>
<evidence type="ECO:0000313" key="5">
    <source>
        <dbReference type="Proteomes" id="UP000050471"/>
    </source>
</evidence>
<feature type="domain" description="GTA TIM-barrel-like" evidence="1">
    <location>
        <begin position="440"/>
        <end position="736"/>
    </location>
</feature>
<gene>
    <name evidence="4" type="ORF">AKJ29_05060</name>
</gene>
<keyword evidence="5" id="KW-1185">Reference proteome</keyword>
<dbReference type="InterPro" id="IPR056490">
    <property type="entry name" value="Rcc01698_C"/>
</dbReference>
<accession>A0A0P7HZH1</accession>
<feature type="domain" description="Tip attachment protein J" evidence="2">
    <location>
        <begin position="796"/>
        <end position="957"/>
    </location>
</feature>
<dbReference type="Pfam" id="PF13550">
    <property type="entry name" value="Phage-tail_3"/>
    <property type="match status" value="1"/>
</dbReference>
<comment type="caution">
    <text evidence="4">The sequence shown here is derived from an EMBL/GenBank/DDBJ whole genome shotgun (WGS) entry which is preliminary data.</text>
</comment>
<evidence type="ECO:0000259" key="2">
    <source>
        <dbReference type="Pfam" id="PF13550"/>
    </source>
</evidence>
<organism evidence="4 5">
    <name type="scientific">Aliiroseovarius crassostreae</name>
    <dbReference type="NCBI Taxonomy" id="154981"/>
    <lineage>
        <taxon>Bacteria</taxon>
        <taxon>Pseudomonadati</taxon>
        <taxon>Pseudomonadota</taxon>
        <taxon>Alphaproteobacteria</taxon>
        <taxon>Rhodobacterales</taxon>
        <taxon>Paracoccaceae</taxon>
        <taxon>Aliiroseovarius</taxon>
    </lineage>
</organism>
<dbReference type="CDD" id="cd19607">
    <property type="entry name" value="GTA_TIM-barrel-like"/>
    <property type="match status" value="1"/>
</dbReference>
<dbReference type="Proteomes" id="UP000050471">
    <property type="component" value="Unassembled WGS sequence"/>
</dbReference>
<dbReference type="Pfam" id="PF13547">
    <property type="entry name" value="GTA_TIM"/>
    <property type="match status" value="1"/>
</dbReference>
<dbReference type="Gene3D" id="3.20.20.80">
    <property type="entry name" value="Glycosidases"/>
    <property type="match status" value="1"/>
</dbReference>
<dbReference type="SUPFAM" id="SSF51445">
    <property type="entry name" value="(Trans)glycosidases"/>
    <property type="match status" value="1"/>
</dbReference>
<protein>
    <submittedName>
        <fullName evidence="4">Host specificity protein</fullName>
    </submittedName>
</protein>
<sequence>MATILLAGVGSAVGASIGGGILGLSSVAIGKAVGATLGRMIDGKILGGGSDPVETGRVDRFRLTGASEGAPIPQLYGRARVAGQVIWATRFKEHSKTSGGGKGGPSQPEVTSYSYTVSVALALCEGEITRVGRIWADGKEIATSDLNMRVYPGDEAQLPDPKIEATMGLGNAPAYRGTAYVVIEDLPLGQFGNRIPQFNFEVVRPEQPNQIAEVARGTKAVAIMPGTGEYSLATSKVSFSAEPGVAGRSNVNNATGLTDFQASLEMLSNDLPNCGASSLVVSWFGSDLRCGSCQIQPKVEQKGDDGKEMPWNVSGITRTNASVVPHEDGRAVYGGTPTDQSVKQAITAMKDRGQKVTFYPFILMEQLDGNGLINPWTGSGEQPRLPWRGRITTSLAPGVSGSPDGTAAAAAEVASFFGTAQPSDFTVTPNGVSYSGPEEFSYRRFILHYAHLCASAGGVDAFLVGSEMRGLTQIRGAGHSFPAVEKMIELVEEVRAILGDDTKISYAADWSEYFGYHPTDGSGNVYYHLDPLWSHDEVDFIGIDNYMPLSDWRDEVDHLDASYRSIYNLEYLKANIEGGEGYDWYYASQADRDAQNRLPITDGAHAEPWVFRYKDLRNWWYRSHHNRIGGVRHNLPTDWLPGSKPFWFTELGCAAIDKATNEPNKFLDPKSSESGLPHYSTGRRDDLAQMQYLRAMYGYWGDEANNPVHTATDVQMVDMDRAHVWAWDARPYPEFPMNLELWSDGENYLRGHWVNGRSSSRSLASVVSEVCERSGVTRYDVSKLHGSVRGYVVKDISAGRSALQPLMLAYGMEAAEYDGVLHFRSRSGVVDHVLDPDKLALSPDRDSSLERVRDGEPDVVGRVRLTYVESEGSYELRSTESSFPDDDIQTVSQSEFPLILTANEALEITERWLSEARVARDRASFAMPPSDLGKVAGDIVQIETDAGTEFYRLDQVEQAGVQQVQATRVETGIYGASANVEESLTPVSFVAPAPAFPLFLDLPLIRGDEVPHAPYLAVSSRPWLGKAAAYGSASDSGYALNTVIDLRSVIGLTETELDIAPPAVLDHGAALRVKLIDGSLSSASLADVLNGANIAAIGDGTPDNWELFQFTTATLVDTRTYEISGRLRGQLGTDALMPESWPVGSYFVLLDGRPEQIDLAMSSRGVERHYRVGAAHLPVSDPSFQHVVQAFQGNGLRPYAPAYLKASSDGAGGQEISWIRRTRLEGDQWGIGDVPLGEAFEQYMVRVRQGGTILRETFVSEPVWTYSAAEIASDGVTGSCQIEVAQMSDRFGPGLFARMDLEV</sequence>